<keyword evidence="8 12" id="KW-0067">ATP-binding</keyword>
<proteinExistence type="inferred from homology"/>
<dbReference type="Proteomes" id="UP001445335">
    <property type="component" value="Unassembled WGS sequence"/>
</dbReference>
<evidence type="ECO:0000256" key="4">
    <source>
        <dbReference type="ARBA" id="ARBA00013782"/>
    </source>
</evidence>
<comment type="caution">
    <text evidence="14">The sequence shown here is derived from an EMBL/GenBank/DDBJ whole genome shotgun (WGS) entry which is preliminary data.</text>
</comment>
<evidence type="ECO:0000256" key="3">
    <source>
        <dbReference type="ARBA" id="ARBA00013161"/>
    </source>
</evidence>
<evidence type="ECO:0000313" key="14">
    <source>
        <dbReference type="EMBL" id="KAK9839670.1"/>
    </source>
</evidence>
<keyword evidence="7 12" id="KW-0547">Nucleotide-binding</keyword>
<feature type="region of interest" description="Disordered" evidence="13">
    <location>
        <begin position="1"/>
        <end position="27"/>
    </location>
</feature>
<dbReference type="EMBL" id="JALJOU010000015">
    <property type="protein sequence ID" value="KAK9839670.1"/>
    <property type="molecule type" value="Genomic_DNA"/>
</dbReference>
<dbReference type="SUPFAM" id="SSF52374">
    <property type="entry name" value="Nucleotidylyl transferase"/>
    <property type="match status" value="1"/>
</dbReference>
<dbReference type="GO" id="GO:0005524">
    <property type="term" value="F:ATP binding"/>
    <property type="evidence" value="ECO:0007669"/>
    <property type="project" value="UniProtKB-KW"/>
</dbReference>
<dbReference type="Gene3D" id="1.10.240.10">
    <property type="entry name" value="Tyrosyl-Transfer RNA Synthetase"/>
    <property type="match status" value="1"/>
</dbReference>
<organism evidence="14 15">
    <name type="scientific">Elliptochloris bilobata</name>
    <dbReference type="NCBI Taxonomy" id="381761"/>
    <lineage>
        <taxon>Eukaryota</taxon>
        <taxon>Viridiplantae</taxon>
        <taxon>Chlorophyta</taxon>
        <taxon>core chlorophytes</taxon>
        <taxon>Trebouxiophyceae</taxon>
        <taxon>Trebouxiophyceae incertae sedis</taxon>
        <taxon>Elliptochloris clade</taxon>
        <taxon>Elliptochloris</taxon>
    </lineage>
</organism>
<reference evidence="14 15" key="1">
    <citation type="journal article" date="2024" name="Nat. Commun.">
        <title>Phylogenomics reveals the evolutionary origins of lichenization in chlorophyte algae.</title>
        <authorList>
            <person name="Puginier C."/>
            <person name="Libourel C."/>
            <person name="Otte J."/>
            <person name="Skaloud P."/>
            <person name="Haon M."/>
            <person name="Grisel S."/>
            <person name="Petersen M."/>
            <person name="Berrin J.G."/>
            <person name="Delaux P.M."/>
            <person name="Dal Grande F."/>
            <person name="Keller J."/>
        </authorList>
    </citation>
    <scope>NUCLEOTIDE SEQUENCE [LARGE SCALE GENOMIC DNA]</scope>
    <source>
        <strain evidence="14 15">SAG 245.80</strain>
    </source>
</reference>
<dbReference type="InterPro" id="IPR002305">
    <property type="entry name" value="aa-tRNA-synth_Ic"/>
</dbReference>
<evidence type="ECO:0000256" key="9">
    <source>
        <dbReference type="ARBA" id="ARBA00022917"/>
    </source>
</evidence>
<evidence type="ECO:0000256" key="12">
    <source>
        <dbReference type="RuleBase" id="RU363036"/>
    </source>
</evidence>
<gene>
    <name evidence="14" type="ORF">WJX81_004750</name>
</gene>
<dbReference type="CDD" id="cd00806">
    <property type="entry name" value="TrpRS_core"/>
    <property type="match status" value="1"/>
</dbReference>
<keyword evidence="15" id="KW-1185">Reference proteome</keyword>
<dbReference type="EC" id="6.1.1.2" evidence="3"/>
<feature type="compositionally biased region" description="Polar residues" evidence="13">
    <location>
        <begin position="1"/>
        <end position="23"/>
    </location>
</feature>
<evidence type="ECO:0000256" key="10">
    <source>
        <dbReference type="ARBA" id="ARBA00023146"/>
    </source>
</evidence>
<dbReference type="NCBIfam" id="TIGR00233">
    <property type="entry name" value="trpS"/>
    <property type="match status" value="1"/>
</dbReference>
<dbReference type="InterPro" id="IPR014729">
    <property type="entry name" value="Rossmann-like_a/b/a_fold"/>
</dbReference>
<evidence type="ECO:0000256" key="5">
    <source>
        <dbReference type="ARBA" id="ARBA00022490"/>
    </source>
</evidence>
<dbReference type="PRINTS" id="PR01039">
    <property type="entry name" value="TRNASYNTHTRP"/>
</dbReference>
<dbReference type="InterPro" id="IPR002306">
    <property type="entry name" value="Trp-tRNA-ligase"/>
</dbReference>
<comment type="similarity">
    <text evidence="2 12">Belongs to the class-I aminoacyl-tRNA synthetase family.</text>
</comment>
<evidence type="ECO:0000256" key="7">
    <source>
        <dbReference type="ARBA" id="ARBA00022741"/>
    </source>
</evidence>
<dbReference type="FunFam" id="3.40.50.620:FF:000033">
    <property type="entry name" value="tryptophan--tRNA ligase, cytoplasmic"/>
    <property type="match status" value="1"/>
</dbReference>
<dbReference type="PANTHER" id="PTHR10055:SF1">
    <property type="entry name" value="TRYPTOPHAN--TRNA LIGASE, CYTOPLASMIC"/>
    <property type="match status" value="1"/>
</dbReference>
<dbReference type="PANTHER" id="PTHR10055">
    <property type="entry name" value="TRYPTOPHANYL-TRNA SYNTHETASE"/>
    <property type="match status" value="1"/>
</dbReference>
<evidence type="ECO:0000256" key="6">
    <source>
        <dbReference type="ARBA" id="ARBA00022598"/>
    </source>
</evidence>
<evidence type="ECO:0000256" key="2">
    <source>
        <dbReference type="ARBA" id="ARBA00005594"/>
    </source>
</evidence>
<dbReference type="GO" id="GO:0004830">
    <property type="term" value="F:tryptophan-tRNA ligase activity"/>
    <property type="evidence" value="ECO:0007669"/>
    <property type="project" value="UniProtKB-EC"/>
</dbReference>
<dbReference type="Gene3D" id="3.40.50.620">
    <property type="entry name" value="HUPs"/>
    <property type="match status" value="1"/>
</dbReference>
<evidence type="ECO:0000256" key="13">
    <source>
        <dbReference type="SAM" id="MobiDB-lite"/>
    </source>
</evidence>
<evidence type="ECO:0000256" key="8">
    <source>
        <dbReference type="ARBA" id="ARBA00022840"/>
    </source>
</evidence>
<dbReference type="PROSITE" id="PS00178">
    <property type="entry name" value="AA_TRNA_LIGASE_I"/>
    <property type="match status" value="1"/>
</dbReference>
<sequence length="444" mass="49621">MDGEASTSAPANATEQPDANDQVITPWDVKGGADGRIDYDKLRRDFGCAEVDDELVRRIERLTGVPAHPFLKRKVFYAHRDLSPLLDAYEKGEPFYLYTGRGPSSENLHLGHLIPFQFTAWLQRAFRVPLVIQITDDEKALWRSLKLEEARRLARENIKDIIACGFDPEMTFIFSDIDHMGAGGSEGSAFYCNCLRIMSMVNCNHVRSIFGLTASDNIGKIMFPAIQAAPAFSDSFPHMFGAKKGIRCLVPCAIDQDPYFRMTRDVAQRMGHKKVSLLESRFFPALQGENGKMSASDPTSAIFVTDTAAQIKNKINRYAFSGGGETVEEHRAIGANLDVDVPWKYLNFFMEDDMRLREIGREYGAGRMLTGEVKKELIGVLQKMVAAQQARRAKVDDAEVARFTTVRPMPDLFAGARARAAELAAMSSVLFYSHQPPTNGIPWF</sequence>
<dbReference type="FunFam" id="1.10.240.10:FF:000003">
    <property type="entry name" value="Tryptophan--tRNA ligase, cytoplasmic"/>
    <property type="match status" value="1"/>
</dbReference>
<keyword evidence="10 12" id="KW-0030">Aminoacyl-tRNA synthetase</keyword>
<accession>A0AAW1RZY4</accession>
<name>A0AAW1RZY4_9CHLO</name>
<dbReference type="InterPro" id="IPR001412">
    <property type="entry name" value="aa-tRNA-synth_I_CS"/>
</dbReference>
<keyword evidence="5" id="KW-0963">Cytoplasm</keyword>
<keyword evidence="9 12" id="KW-0648">Protein biosynthesis</keyword>
<protein>
    <recommendedName>
        <fullName evidence="4">Tryptophan--tRNA ligase, cytoplasmic</fullName>
        <ecNumber evidence="3">6.1.1.2</ecNumber>
    </recommendedName>
    <alternativeName>
        <fullName evidence="11">Tryptophanyl-tRNA synthetase</fullName>
    </alternativeName>
</protein>
<keyword evidence="6 12" id="KW-0436">Ligase</keyword>
<dbReference type="Pfam" id="PF00579">
    <property type="entry name" value="tRNA-synt_1b"/>
    <property type="match status" value="1"/>
</dbReference>
<dbReference type="GO" id="GO:0009791">
    <property type="term" value="P:post-embryonic development"/>
    <property type="evidence" value="ECO:0007669"/>
    <property type="project" value="UniProtKB-ARBA"/>
</dbReference>
<evidence type="ECO:0000256" key="11">
    <source>
        <dbReference type="ARBA" id="ARBA00030268"/>
    </source>
</evidence>
<dbReference type="AlphaFoldDB" id="A0AAW1RZY4"/>
<comment type="subcellular location">
    <subcellularLocation>
        <location evidence="1">Cytoplasm</location>
    </subcellularLocation>
</comment>
<dbReference type="GO" id="GO:0048608">
    <property type="term" value="P:reproductive structure development"/>
    <property type="evidence" value="ECO:0007669"/>
    <property type="project" value="UniProtKB-ARBA"/>
</dbReference>
<evidence type="ECO:0000313" key="15">
    <source>
        <dbReference type="Proteomes" id="UP001445335"/>
    </source>
</evidence>
<dbReference type="GO" id="GO:0005737">
    <property type="term" value="C:cytoplasm"/>
    <property type="evidence" value="ECO:0007669"/>
    <property type="project" value="UniProtKB-SubCell"/>
</dbReference>
<evidence type="ECO:0000256" key="1">
    <source>
        <dbReference type="ARBA" id="ARBA00004496"/>
    </source>
</evidence>
<dbReference type="GO" id="GO:0006436">
    <property type="term" value="P:tryptophanyl-tRNA aminoacylation"/>
    <property type="evidence" value="ECO:0007669"/>
    <property type="project" value="InterPro"/>
</dbReference>